<dbReference type="PANTHER" id="PTHR43537:SF5">
    <property type="entry name" value="UXU OPERON TRANSCRIPTIONAL REGULATOR"/>
    <property type="match status" value="1"/>
</dbReference>
<dbReference type="PANTHER" id="PTHR43537">
    <property type="entry name" value="TRANSCRIPTIONAL REGULATOR, GNTR FAMILY"/>
    <property type="match status" value="1"/>
</dbReference>
<gene>
    <name evidence="5" type="ORF">O4220_10470</name>
</gene>
<evidence type="ECO:0000256" key="2">
    <source>
        <dbReference type="ARBA" id="ARBA00023125"/>
    </source>
</evidence>
<keyword evidence="2" id="KW-0238">DNA-binding</keyword>
<dbReference type="PROSITE" id="PS50949">
    <property type="entry name" value="HTH_GNTR"/>
    <property type="match status" value="1"/>
</dbReference>
<evidence type="ECO:0000256" key="3">
    <source>
        <dbReference type="ARBA" id="ARBA00023163"/>
    </source>
</evidence>
<dbReference type="CDD" id="cd07377">
    <property type="entry name" value="WHTH_GntR"/>
    <property type="match status" value="1"/>
</dbReference>
<dbReference type="InterPro" id="IPR036388">
    <property type="entry name" value="WH-like_DNA-bd_sf"/>
</dbReference>
<dbReference type="Gene3D" id="1.10.10.10">
    <property type="entry name" value="Winged helix-like DNA-binding domain superfamily/Winged helix DNA-binding domain"/>
    <property type="match status" value="1"/>
</dbReference>
<evidence type="ECO:0000259" key="4">
    <source>
        <dbReference type="PROSITE" id="PS50949"/>
    </source>
</evidence>
<dbReference type="SMART" id="SM00345">
    <property type="entry name" value="HTH_GNTR"/>
    <property type="match status" value="1"/>
</dbReference>
<evidence type="ECO:0000256" key="1">
    <source>
        <dbReference type="ARBA" id="ARBA00023015"/>
    </source>
</evidence>
<organism evidence="5 6">
    <name type="scientific">Rhodococcus ruber</name>
    <dbReference type="NCBI Taxonomy" id="1830"/>
    <lineage>
        <taxon>Bacteria</taxon>
        <taxon>Bacillati</taxon>
        <taxon>Actinomycetota</taxon>
        <taxon>Actinomycetes</taxon>
        <taxon>Mycobacteriales</taxon>
        <taxon>Nocardiaceae</taxon>
        <taxon>Rhodococcus</taxon>
    </lineage>
</organism>
<reference evidence="5" key="1">
    <citation type="submission" date="2022-12" db="EMBL/GenBank/DDBJ databases">
        <authorList>
            <person name="Krivoruchko A.V."/>
            <person name="Elkin A."/>
        </authorList>
    </citation>
    <scope>NUCLEOTIDE SEQUENCE</scope>
    <source>
        <strain evidence="5">IEGM 1391</strain>
    </source>
</reference>
<dbReference type="PRINTS" id="PR00035">
    <property type="entry name" value="HTHGNTR"/>
</dbReference>
<keyword evidence="3" id="KW-0804">Transcription</keyword>
<feature type="domain" description="HTH gntR-type" evidence="4">
    <location>
        <begin position="14"/>
        <end position="81"/>
    </location>
</feature>
<proteinExistence type="predicted"/>
<keyword evidence="6" id="KW-1185">Reference proteome</keyword>
<dbReference type="Gene3D" id="1.20.120.530">
    <property type="entry name" value="GntR ligand-binding domain-like"/>
    <property type="match status" value="1"/>
</dbReference>
<dbReference type="Pfam" id="PF07729">
    <property type="entry name" value="FCD"/>
    <property type="match status" value="1"/>
</dbReference>
<evidence type="ECO:0000313" key="6">
    <source>
        <dbReference type="Proteomes" id="UP001081071"/>
    </source>
</evidence>
<dbReference type="SMART" id="SM00895">
    <property type="entry name" value="FCD"/>
    <property type="match status" value="1"/>
</dbReference>
<dbReference type="SUPFAM" id="SSF46785">
    <property type="entry name" value="Winged helix' DNA-binding domain"/>
    <property type="match status" value="1"/>
</dbReference>
<dbReference type="Proteomes" id="UP001081071">
    <property type="component" value="Unassembled WGS sequence"/>
</dbReference>
<name>A0ABT4MDM8_9NOCA</name>
<dbReference type="RefSeq" id="WP_269603873.1">
    <property type="nucleotide sequence ID" value="NZ_JAPWIJ010000004.1"/>
</dbReference>
<evidence type="ECO:0000313" key="5">
    <source>
        <dbReference type="EMBL" id="MCZ4518943.1"/>
    </source>
</evidence>
<dbReference type="InterPro" id="IPR036390">
    <property type="entry name" value="WH_DNA-bd_sf"/>
</dbReference>
<comment type="caution">
    <text evidence="5">The sequence shown here is derived from an EMBL/GenBank/DDBJ whole genome shotgun (WGS) entry which is preliminary data.</text>
</comment>
<dbReference type="InterPro" id="IPR011711">
    <property type="entry name" value="GntR_C"/>
</dbReference>
<accession>A0ABT4MDM8</accession>
<sequence length="222" mass="24598">MSADNRNFDSINVLSLVDEAQRQIRKRIVAGDFAPGAPLRDSVLASQMGISRSPVREALRMLEQAGLVRKAANRSYRISELAATDIPELASLRVADEIIAVRSIVKNCTNIESLDKAIDRFRDAEATPSEIAEADREFHSAVVDLAGMPRLSARYAELSDQIRLALIAADFNHDLVSPIAVDRHVCLQTALQAAVRTGESEEVVQIWEEHILRGMRVPDLFR</sequence>
<dbReference type="Pfam" id="PF00392">
    <property type="entry name" value="GntR"/>
    <property type="match status" value="1"/>
</dbReference>
<protein>
    <submittedName>
        <fullName evidence="5">GntR family transcriptional regulator</fullName>
    </submittedName>
</protein>
<keyword evidence="1" id="KW-0805">Transcription regulation</keyword>
<dbReference type="InterPro" id="IPR000524">
    <property type="entry name" value="Tscrpt_reg_HTH_GntR"/>
</dbReference>
<dbReference type="InterPro" id="IPR008920">
    <property type="entry name" value="TF_FadR/GntR_C"/>
</dbReference>
<dbReference type="SUPFAM" id="SSF48008">
    <property type="entry name" value="GntR ligand-binding domain-like"/>
    <property type="match status" value="1"/>
</dbReference>
<dbReference type="EMBL" id="JAPWIJ010000004">
    <property type="protein sequence ID" value="MCZ4518943.1"/>
    <property type="molecule type" value="Genomic_DNA"/>
</dbReference>